<gene>
    <name evidence="2" type="ORF">F5050DRAFT_971423</name>
</gene>
<dbReference type="InterPro" id="IPR011009">
    <property type="entry name" value="Kinase-like_dom_sf"/>
</dbReference>
<evidence type="ECO:0008006" key="4">
    <source>
        <dbReference type="Google" id="ProtNLM"/>
    </source>
</evidence>
<dbReference type="Proteomes" id="UP001163828">
    <property type="component" value="Unassembled WGS sequence"/>
</dbReference>
<comment type="caution">
    <text evidence="2">The sequence shown here is derived from an EMBL/GenBank/DDBJ whole genome shotgun (WGS) entry which is preliminary data.</text>
</comment>
<name>A0ABQ8QLN1_9AGAR</name>
<feature type="compositionally biased region" description="Basic and acidic residues" evidence="1">
    <location>
        <begin position="76"/>
        <end position="87"/>
    </location>
</feature>
<sequence>MKLFTDIGGKDSQGVFTFPPGVDYEINGQKVPGDSLVVKLLDMCSVYDSCEAEILRRIGSLRDHGKLYKEADFGSEHGDCKKSKHGSDSGSDSGSDTSVDILDYGVLVMDKVKGKPLSQYDWWKQLSKPQKKELVEKTLVDIEHKVYDFLKSQHLLYTDLHLDNFLVEIETDVHGIHSFKEAHLVDFGFPGIFTVNKIPEPEEFDSWFYKQFNYHRDTYDLCKAQGWSEFPRPRTFAQQLAESSGAGKRPSDQDAGTGGTGQAKKQRQPRRRRLRMI</sequence>
<feature type="region of interest" description="Disordered" evidence="1">
    <location>
        <begin position="238"/>
        <end position="277"/>
    </location>
</feature>
<proteinExistence type="predicted"/>
<feature type="compositionally biased region" description="Basic residues" evidence="1">
    <location>
        <begin position="264"/>
        <end position="277"/>
    </location>
</feature>
<feature type="region of interest" description="Disordered" evidence="1">
    <location>
        <begin position="76"/>
        <end position="95"/>
    </location>
</feature>
<evidence type="ECO:0000313" key="3">
    <source>
        <dbReference type="Proteomes" id="UP001163828"/>
    </source>
</evidence>
<evidence type="ECO:0000256" key="1">
    <source>
        <dbReference type="SAM" id="MobiDB-lite"/>
    </source>
</evidence>
<dbReference type="EMBL" id="MU790539">
    <property type="protein sequence ID" value="KAJ3999431.1"/>
    <property type="molecule type" value="Genomic_DNA"/>
</dbReference>
<organism evidence="2 3">
    <name type="scientific">Lentinula boryana</name>
    <dbReference type="NCBI Taxonomy" id="40481"/>
    <lineage>
        <taxon>Eukaryota</taxon>
        <taxon>Fungi</taxon>
        <taxon>Dikarya</taxon>
        <taxon>Basidiomycota</taxon>
        <taxon>Agaricomycotina</taxon>
        <taxon>Agaricomycetes</taxon>
        <taxon>Agaricomycetidae</taxon>
        <taxon>Agaricales</taxon>
        <taxon>Marasmiineae</taxon>
        <taxon>Omphalotaceae</taxon>
        <taxon>Lentinula</taxon>
    </lineage>
</organism>
<dbReference type="SUPFAM" id="SSF56112">
    <property type="entry name" value="Protein kinase-like (PK-like)"/>
    <property type="match status" value="1"/>
</dbReference>
<evidence type="ECO:0000313" key="2">
    <source>
        <dbReference type="EMBL" id="KAJ3999431.1"/>
    </source>
</evidence>
<protein>
    <recommendedName>
        <fullName evidence="4">Protein kinase domain-containing protein</fullName>
    </recommendedName>
</protein>
<accession>A0ABQ8QLN1</accession>
<reference evidence="2" key="1">
    <citation type="submission" date="2022-08" db="EMBL/GenBank/DDBJ databases">
        <authorList>
            <consortium name="DOE Joint Genome Institute"/>
            <person name="Min B."/>
            <person name="Riley R."/>
            <person name="Sierra-Patev S."/>
            <person name="Naranjo-Ortiz M."/>
            <person name="Looney B."/>
            <person name="Konkel Z."/>
            <person name="Slot J.C."/>
            <person name="Sakamoto Y."/>
            <person name="Steenwyk J.L."/>
            <person name="Rokas A."/>
            <person name="Carro J."/>
            <person name="Camarero S."/>
            <person name="Ferreira P."/>
            <person name="Molpeceres G."/>
            <person name="Ruiz-Duenas F.J."/>
            <person name="Serrano A."/>
            <person name="Henrissat B."/>
            <person name="Drula E."/>
            <person name="Hughes K.W."/>
            <person name="Mata J.L."/>
            <person name="Ishikawa N.K."/>
            <person name="Vargas-Isla R."/>
            <person name="Ushijima S."/>
            <person name="Smith C.A."/>
            <person name="Ahrendt S."/>
            <person name="Andreopoulos W."/>
            <person name="He G."/>
            <person name="Labutti K."/>
            <person name="Lipzen A."/>
            <person name="Ng V."/>
            <person name="Sandor L."/>
            <person name="Barry K."/>
            <person name="Martinez A.T."/>
            <person name="Xiao Y."/>
            <person name="Gibbons J.G."/>
            <person name="Terashima K."/>
            <person name="Hibbett D.S."/>
            <person name="Grigoriev I.V."/>
        </authorList>
    </citation>
    <scope>NUCLEOTIDE SEQUENCE</scope>
    <source>
        <strain evidence="2">TFB10827</strain>
    </source>
</reference>
<keyword evidence="3" id="KW-1185">Reference proteome</keyword>